<proteinExistence type="predicted"/>
<feature type="compositionally biased region" description="Basic and acidic residues" evidence="1">
    <location>
        <begin position="107"/>
        <end position="118"/>
    </location>
</feature>
<protein>
    <submittedName>
        <fullName evidence="2">Uncharacterized protein</fullName>
    </submittedName>
</protein>
<comment type="caution">
    <text evidence="2">The sequence shown here is derived from an EMBL/GenBank/DDBJ whole genome shotgun (WGS) entry which is preliminary data.</text>
</comment>
<dbReference type="AlphaFoldDB" id="A0A4Y2PJ46"/>
<sequence>MMCNAGMTLEFARQGAPLAVRGEFAPICPTGGTTCRTGRVCPDFPTGGTTCRTERVCPDLPDRGHDLPYGTSLSRFSRQGARPAVRDEFAPICPTGGRTSRGMGRRSVRDDECNEKEY</sequence>
<evidence type="ECO:0000256" key="1">
    <source>
        <dbReference type="SAM" id="MobiDB-lite"/>
    </source>
</evidence>
<organism evidence="2 3">
    <name type="scientific">Araneus ventricosus</name>
    <name type="common">Orbweaver spider</name>
    <name type="synonym">Epeira ventricosa</name>
    <dbReference type="NCBI Taxonomy" id="182803"/>
    <lineage>
        <taxon>Eukaryota</taxon>
        <taxon>Metazoa</taxon>
        <taxon>Ecdysozoa</taxon>
        <taxon>Arthropoda</taxon>
        <taxon>Chelicerata</taxon>
        <taxon>Arachnida</taxon>
        <taxon>Araneae</taxon>
        <taxon>Araneomorphae</taxon>
        <taxon>Entelegynae</taxon>
        <taxon>Araneoidea</taxon>
        <taxon>Araneidae</taxon>
        <taxon>Araneus</taxon>
    </lineage>
</organism>
<reference evidence="2 3" key="1">
    <citation type="journal article" date="2019" name="Sci. Rep.">
        <title>Orb-weaving spider Araneus ventricosus genome elucidates the spidroin gene catalogue.</title>
        <authorList>
            <person name="Kono N."/>
            <person name="Nakamura H."/>
            <person name="Ohtoshi R."/>
            <person name="Moran D.A.P."/>
            <person name="Shinohara A."/>
            <person name="Yoshida Y."/>
            <person name="Fujiwara M."/>
            <person name="Mori M."/>
            <person name="Tomita M."/>
            <person name="Arakawa K."/>
        </authorList>
    </citation>
    <scope>NUCLEOTIDE SEQUENCE [LARGE SCALE GENOMIC DNA]</scope>
</reference>
<dbReference type="Proteomes" id="UP000499080">
    <property type="component" value="Unassembled WGS sequence"/>
</dbReference>
<accession>A0A4Y2PJ46</accession>
<evidence type="ECO:0000313" key="3">
    <source>
        <dbReference type="Proteomes" id="UP000499080"/>
    </source>
</evidence>
<keyword evidence="3" id="KW-1185">Reference proteome</keyword>
<name>A0A4Y2PJ46_ARAVE</name>
<dbReference type="EMBL" id="BGPR01214988">
    <property type="protein sequence ID" value="GBN50217.1"/>
    <property type="molecule type" value="Genomic_DNA"/>
</dbReference>
<gene>
    <name evidence="2" type="ORF">AVEN_129135_1</name>
</gene>
<feature type="region of interest" description="Disordered" evidence="1">
    <location>
        <begin position="62"/>
        <end position="118"/>
    </location>
</feature>
<evidence type="ECO:0000313" key="2">
    <source>
        <dbReference type="EMBL" id="GBN50217.1"/>
    </source>
</evidence>